<dbReference type="GO" id="GO:0006355">
    <property type="term" value="P:regulation of DNA-templated transcription"/>
    <property type="evidence" value="ECO:0007669"/>
    <property type="project" value="UniProtKB-UniRule"/>
</dbReference>
<evidence type="ECO:0000256" key="1">
    <source>
        <dbReference type="PIRNR" id="PIRNR028103"/>
    </source>
</evidence>
<dbReference type="InterPro" id="IPR045865">
    <property type="entry name" value="ACT-like_dom_sf"/>
</dbReference>
<sequence length="165" mass="18456">MQRYLITLQVPDRSGLVEQIAQHLSRLGGHWLDSELRHIDALFAAIIVIELPQEHWGELVDSLESIDGLTLTGEKLLEIPHDSPVVRISVIGNDRPGFVHQISNLIAAQGINIERFSSNRESASHTGISLFKADLTLSPVNEQSYHALESKLYEMGDDLQLDRLD</sequence>
<name>A0AA37RRW2_9GAMM</name>
<evidence type="ECO:0000313" key="3">
    <source>
        <dbReference type="EMBL" id="GLP95213.1"/>
    </source>
</evidence>
<dbReference type="RefSeq" id="WP_095505772.1">
    <property type="nucleotide sequence ID" value="NZ_BSNC01000001.1"/>
</dbReference>
<keyword evidence="4" id="KW-1185">Reference proteome</keyword>
<dbReference type="PROSITE" id="PS51671">
    <property type="entry name" value="ACT"/>
    <property type="match status" value="1"/>
</dbReference>
<reference evidence="3" key="1">
    <citation type="journal article" date="2014" name="Int. J. Syst. Evol. Microbiol.">
        <title>Complete genome sequence of Corynebacterium casei LMG S-19264T (=DSM 44701T), isolated from a smear-ripened cheese.</title>
        <authorList>
            <consortium name="US DOE Joint Genome Institute (JGI-PGF)"/>
            <person name="Walter F."/>
            <person name="Albersmeier A."/>
            <person name="Kalinowski J."/>
            <person name="Ruckert C."/>
        </authorList>
    </citation>
    <scope>NUCLEOTIDE SEQUENCE</scope>
    <source>
        <strain evidence="3">NBRC 101628</strain>
    </source>
</reference>
<comment type="subcellular location">
    <subcellularLocation>
        <location evidence="1">Cytoplasm</location>
    </subcellularLocation>
</comment>
<organism evidence="3 4">
    <name type="scientific">Paraferrimonas sedimenticola</name>
    <dbReference type="NCBI Taxonomy" id="375674"/>
    <lineage>
        <taxon>Bacteria</taxon>
        <taxon>Pseudomonadati</taxon>
        <taxon>Pseudomonadota</taxon>
        <taxon>Gammaproteobacteria</taxon>
        <taxon>Alteromonadales</taxon>
        <taxon>Ferrimonadaceae</taxon>
        <taxon>Paraferrimonas</taxon>
    </lineage>
</organism>
<proteinExistence type="predicted"/>
<dbReference type="InterPro" id="IPR050990">
    <property type="entry name" value="UPF0237/GcvR_regulator"/>
</dbReference>
<dbReference type="Pfam" id="PF13740">
    <property type="entry name" value="ACT_6"/>
    <property type="match status" value="1"/>
</dbReference>
<keyword evidence="1" id="KW-0678">Repressor</keyword>
<protein>
    <recommendedName>
        <fullName evidence="1">Glycine cleavage system transcriptional repressor</fullName>
    </recommendedName>
</protein>
<gene>
    <name evidence="3" type="ORF">GCM10007895_05190</name>
</gene>
<dbReference type="InterPro" id="IPR016867">
    <property type="entry name" value="GcvR"/>
</dbReference>
<dbReference type="InterPro" id="IPR002912">
    <property type="entry name" value="ACT_dom"/>
</dbReference>
<dbReference type="GO" id="GO:0005737">
    <property type="term" value="C:cytoplasm"/>
    <property type="evidence" value="ECO:0007669"/>
    <property type="project" value="UniProtKB-SubCell"/>
</dbReference>
<dbReference type="PIRSF" id="PIRSF028103">
    <property type="entry name" value="GcvR"/>
    <property type="match status" value="1"/>
</dbReference>
<dbReference type="SUPFAM" id="SSF55021">
    <property type="entry name" value="ACT-like"/>
    <property type="match status" value="2"/>
</dbReference>
<keyword evidence="1" id="KW-0963">Cytoplasm</keyword>
<dbReference type="EMBL" id="BSNC01000001">
    <property type="protein sequence ID" value="GLP95213.1"/>
    <property type="molecule type" value="Genomic_DNA"/>
</dbReference>
<dbReference type="CDD" id="cd02116">
    <property type="entry name" value="ACT"/>
    <property type="match status" value="1"/>
</dbReference>
<evidence type="ECO:0000259" key="2">
    <source>
        <dbReference type="PROSITE" id="PS51671"/>
    </source>
</evidence>
<dbReference type="PANTHER" id="PTHR34875:SF6">
    <property type="entry name" value="UPF0237 PROTEIN MJ1558"/>
    <property type="match status" value="1"/>
</dbReference>
<dbReference type="AlphaFoldDB" id="A0AA37RRW2"/>
<evidence type="ECO:0000313" key="4">
    <source>
        <dbReference type="Proteomes" id="UP001161422"/>
    </source>
</evidence>
<dbReference type="Pfam" id="PF01842">
    <property type="entry name" value="ACT"/>
    <property type="match status" value="1"/>
</dbReference>
<reference evidence="3" key="2">
    <citation type="submission" date="2023-01" db="EMBL/GenBank/DDBJ databases">
        <title>Draft genome sequence of Paraferrimonas sedimenticola strain NBRC 101628.</title>
        <authorList>
            <person name="Sun Q."/>
            <person name="Mori K."/>
        </authorList>
    </citation>
    <scope>NUCLEOTIDE SEQUENCE</scope>
    <source>
        <strain evidence="3">NBRC 101628</strain>
    </source>
</reference>
<feature type="domain" description="ACT" evidence="2">
    <location>
        <begin position="87"/>
        <end position="165"/>
    </location>
</feature>
<accession>A0AA37RRW2</accession>
<dbReference type="Proteomes" id="UP001161422">
    <property type="component" value="Unassembled WGS sequence"/>
</dbReference>
<dbReference type="Gene3D" id="3.30.70.260">
    <property type="match status" value="2"/>
</dbReference>
<comment type="caution">
    <text evidence="3">The sequence shown here is derived from an EMBL/GenBank/DDBJ whole genome shotgun (WGS) entry which is preliminary data.</text>
</comment>
<dbReference type="PANTHER" id="PTHR34875">
    <property type="entry name" value="UPF0237 PROTEIN MJ1558"/>
    <property type="match status" value="1"/>
</dbReference>
<keyword evidence="1" id="KW-0804">Transcription</keyword>